<feature type="transmembrane region" description="Helical" evidence="2">
    <location>
        <begin position="30"/>
        <end position="49"/>
    </location>
</feature>
<gene>
    <name evidence="3" type="ORF">F8O03_15455</name>
</gene>
<dbReference type="AlphaFoldDB" id="A0A7J5AY58"/>
<keyword evidence="2" id="KW-0812">Transmembrane</keyword>
<organism evidence="3 4">
    <name type="scientific">Pseudoclavibacter terrae</name>
    <dbReference type="NCBI Taxonomy" id="1530195"/>
    <lineage>
        <taxon>Bacteria</taxon>
        <taxon>Bacillati</taxon>
        <taxon>Actinomycetota</taxon>
        <taxon>Actinomycetes</taxon>
        <taxon>Micrococcales</taxon>
        <taxon>Microbacteriaceae</taxon>
        <taxon>Pseudoclavibacter</taxon>
    </lineage>
</organism>
<dbReference type="EMBL" id="WBJX01000006">
    <property type="protein sequence ID" value="KAB1636358.1"/>
    <property type="molecule type" value="Genomic_DNA"/>
</dbReference>
<evidence type="ECO:0000256" key="2">
    <source>
        <dbReference type="SAM" id="Phobius"/>
    </source>
</evidence>
<evidence type="ECO:0000313" key="3">
    <source>
        <dbReference type="EMBL" id="KAB1636358.1"/>
    </source>
</evidence>
<protein>
    <submittedName>
        <fullName evidence="3">Uncharacterized protein</fullName>
    </submittedName>
</protein>
<accession>A0A7J5AY58</accession>
<feature type="region of interest" description="Disordered" evidence="1">
    <location>
        <begin position="297"/>
        <end position="491"/>
    </location>
</feature>
<keyword evidence="4" id="KW-1185">Reference proteome</keyword>
<sequence>MSPFPRRRSRTADGISPDRHRAARALLGRLSRAGAGIVMLAMAATFLIFSGAQSASAAAYGPGFDDAQNGGRGRIGAYSFEGHNVYCLQPWLPRPLDETTKGDVVDGQQFQMSDDSTARVNWAISTHGQSADPVVTSAVAMFVWSLAAPDSYASHGTSGDEHYLGRVPADRRGEVSSTLATIREGATKVGARTLANHSGSLQFTTDAADAKKGTVTLSSDLSGATGTVVLSGATFASTGTDTATLTVGEASPIVVSSAGFERGPVTVSATAKVTSPTEPWAAKILLLHTPGAQLLGSSGGTVPGEFTAVGQDRVPRVPTPAPTPTATATATATASPTPTPTPTRTAAPPRIPSPTPSVTAAPTTTQVPTTTPTPTPTQTAASSVTPTHSTSPITTPPPASPAPPTTAPTAKPPAPTTKPVPQSTTEAGTPSSTPSVAPTSGPSTSQSPTASATAASTAAPPRTPSASPTSMPAGTAAAAPTTPTSAQPETLAQTGASAVSWPLLLGGGALVVGALALAWGFLSRRHQA</sequence>
<evidence type="ECO:0000256" key="1">
    <source>
        <dbReference type="SAM" id="MobiDB-lite"/>
    </source>
</evidence>
<feature type="compositionally biased region" description="Low complexity" evidence="1">
    <location>
        <begin position="356"/>
        <end position="393"/>
    </location>
</feature>
<name>A0A7J5AY58_9MICO</name>
<feature type="transmembrane region" description="Helical" evidence="2">
    <location>
        <begin position="501"/>
        <end position="522"/>
    </location>
</feature>
<feature type="compositionally biased region" description="Low complexity" evidence="1">
    <location>
        <begin position="419"/>
        <end position="488"/>
    </location>
</feature>
<evidence type="ECO:0000313" key="4">
    <source>
        <dbReference type="Proteomes" id="UP000490386"/>
    </source>
</evidence>
<feature type="compositionally biased region" description="Pro residues" evidence="1">
    <location>
        <begin position="394"/>
        <end position="418"/>
    </location>
</feature>
<reference evidence="3 4" key="1">
    <citation type="submission" date="2019-09" db="EMBL/GenBank/DDBJ databases">
        <title>Phylogeny of genus Pseudoclavibacter and closely related genus.</title>
        <authorList>
            <person name="Li Y."/>
        </authorList>
    </citation>
    <scope>NUCLEOTIDE SEQUENCE [LARGE SCALE GENOMIC DNA]</scope>
    <source>
        <strain evidence="3 4">THG-MD12</strain>
    </source>
</reference>
<comment type="caution">
    <text evidence="3">The sequence shown here is derived from an EMBL/GenBank/DDBJ whole genome shotgun (WGS) entry which is preliminary data.</text>
</comment>
<dbReference type="RefSeq" id="WP_151424673.1">
    <property type="nucleotide sequence ID" value="NZ_WBJX01000006.1"/>
</dbReference>
<dbReference type="OrthoDB" id="3242564at2"/>
<feature type="compositionally biased region" description="Low complexity" evidence="1">
    <location>
        <begin position="324"/>
        <end position="348"/>
    </location>
</feature>
<proteinExistence type="predicted"/>
<dbReference type="Proteomes" id="UP000490386">
    <property type="component" value="Unassembled WGS sequence"/>
</dbReference>
<keyword evidence="2" id="KW-1133">Transmembrane helix</keyword>
<keyword evidence="2" id="KW-0472">Membrane</keyword>